<feature type="region of interest" description="Disordered" evidence="1">
    <location>
        <begin position="1"/>
        <end position="404"/>
    </location>
</feature>
<feature type="non-terminal residue" evidence="2">
    <location>
        <position position="1"/>
    </location>
</feature>
<feature type="compositionally biased region" description="Pro residues" evidence="1">
    <location>
        <begin position="52"/>
        <end position="62"/>
    </location>
</feature>
<organism evidence="2">
    <name type="scientific">uncultured Thermomicrobiales bacterium</name>
    <dbReference type="NCBI Taxonomy" id="1645740"/>
    <lineage>
        <taxon>Bacteria</taxon>
        <taxon>Pseudomonadati</taxon>
        <taxon>Thermomicrobiota</taxon>
        <taxon>Thermomicrobia</taxon>
        <taxon>Thermomicrobiales</taxon>
        <taxon>environmental samples</taxon>
    </lineage>
</organism>
<feature type="non-terminal residue" evidence="2">
    <location>
        <position position="404"/>
    </location>
</feature>
<feature type="compositionally biased region" description="Basic and acidic residues" evidence="1">
    <location>
        <begin position="305"/>
        <end position="314"/>
    </location>
</feature>
<name>A0A6J4VC85_9BACT</name>
<protein>
    <submittedName>
        <fullName evidence="2">Gluconate dehydratase</fullName>
        <ecNumber evidence="2">4.2.1.39</ecNumber>
    </submittedName>
</protein>
<evidence type="ECO:0000256" key="1">
    <source>
        <dbReference type="SAM" id="MobiDB-lite"/>
    </source>
</evidence>
<dbReference type="EC" id="4.2.1.39" evidence="2"/>
<dbReference type="AlphaFoldDB" id="A0A6J4VC85"/>
<feature type="compositionally biased region" description="Basic and acidic residues" evidence="1">
    <location>
        <begin position="210"/>
        <end position="221"/>
    </location>
</feature>
<feature type="compositionally biased region" description="Low complexity" evidence="1">
    <location>
        <begin position="359"/>
        <end position="368"/>
    </location>
</feature>
<feature type="compositionally biased region" description="Basic residues" evidence="1">
    <location>
        <begin position="63"/>
        <end position="72"/>
    </location>
</feature>
<feature type="compositionally biased region" description="Gly residues" evidence="1">
    <location>
        <begin position="135"/>
        <end position="151"/>
    </location>
</feature>
<dbReference type="GO" id="GO:0047929">
    <property type="term" value="F:gluconate dehydratase activity"/>
    <property type="evidence" value="ECO:0007669"/>
    <property type="project" value="UniProtKB-EC"/>
</dbReference>
<proteinExistence type="predicted"/>
<sequence length="404" mass="42759">EGFRGRDAAAGGVPEPALAAGPHRRGRRRPGRDLLRRPGGRGLRPRDDRALPPWPGPAAGRPPRPRPLRLRRLPLQWRRDARQLGARHRPLGSLGQGDRAARLPAPGRQEPGPDQDLQHLRRLPLRPLPAPAGGRQLGPAGGDDRGGGGAVRGPRRLPPPGGRPRPEPPLRRHHRDEDLAVRPLRRGLQRPGHLVDRPRPGAGAVPPDPGRGRQRDGDHGRVPLAVELADGPPDCPRPGAVRALLVRGPAEGGQPRRPGGVRRRHRDPDDDQRDALDPVVVPGGVRAGGGRGGDARPLVVRRHRGGQEDRDDGRGLPAAGGAPRLHRAGGPDRQHPPLDQSAERAGPGDRPGLLRRLVPGAADGAAGRLGRHRGAAPRPRLGDRAEAGAVDAAGRDGADEPGGV</sequence>
<reference evidence="2" key="1">
    <citation type="submission" date="2020-02" db="EMBL/GenBank/DDBJ databases">
        <authorList>
            <person name="Meier V. D."/>
        </authorList>
    </citation>
    <scope>NUCLEOTIDE SEQUENCE</scope>
    <source>
        <strain evidence="2">AVDCRST_MAG59</strain>
    </source>
</reference>
<dbReference type="EMBL" id="CADCWF010000276">
    <property type="protein sequence ID" value="CAA9573387.1"/>
    <property type="molecule type" value="Genomic_DNA"/>
</dbReference>
<evidence type="ECO:0000313" key="2">
    <source>
        <dbReference type="EMBL" id="CAA9573387.1"/>
    </source>
</evidence>
<accession>A0A6J4VC85</accession>
<keyword evidence="2" id="KW-0456">Lyase</keyword>
<gene>
    <name evidence="2" type="ORF">AVDCRST_MAG59-3815</name>
</gene>
<feature type="compositionally biased region" description="Basic and acidic residues" evidence="1">
    <location>
        <begin position="164"/>
        <end position="180"/>
    </location>
</feature>